<accession>A0A556QNW0</accession>
<evidence type="ECO:0000313" key="2">
    <source>
        <dbReference type="Proteomes" id="UP000315648"/>
    </source>
</evidence>
<reference evidence="1 2" key="1">
    <citation type="submission" date="2019-07" db="EMBL/GenBank/DDBJ databases">
        <title>Description of 53C-WASEF.</title>
        <authorList>
            <person name="Pitt A."/>
            <person name="Hahn M.W."/>
        </authorList>
    </citation>
    <scope>NUCLEOTIDE SEQUENCE [LARGE SCALE GENOMIC DNA]</scope>
    <source>
        <strain evidence="1 2">53C-WASEF</strain>
    </source>
</reference>
<dbReference type="SUPFAM" id="SSF53335">
    <property type="entry name" value="S-adenosyl-L-methionine-dependent methyltransferases"/>
    <property type="match status" value="1"/>
</dbReference>
<sequence length="253" mass="28263">MSSLKSVRNVLKLAGRFFSRPKDVLWFASGYRQWQRIAPSEWQATLGELKPYLADRHDSAGAARGHYFLQDIWAAQRVFHHHSPEHVDVGSRLDGFVAHVASFLPVKYVDIRRIDTAVPNIIGVQGSVCELPFADRSIDSLSCLHVIEHIGLGRYGDPMDPDGWLKGLVELQRVLKPGGQLLIGTPCGRSRVVFHAHRVFSPAQIIAAMPELKLEEFSLIENNRATAWNEQVSPQSAEGLDFGCGLFRFSRPA</sequence>
<organism evidence="1 2">
    <name type="scientific">Rariglobus hedericola</name>
    <dbReference type="NCBI Taxonomy" id="2597822"/>
    <lineage>
        <taxon>Bacteria</taxon>
        <taxon>Pseudomonadati</taxon>
        <taxon>Verrucomicrobiota</taxon>
        <taxon>Opitutia</taxon>
        <taxon>Opitutales</taxon>
        <taxon>Opitutaceae</taxon>
        <taxon>Rariglobus</taxon>
    </lineage>
</organism>
<gene>
    <name evidence="1" type="ORF">FPL22_03185</name>
</gene>
<dbReference type="InterPro" id="IPR004951">
    <property type="entry name" value="DUF268_CAE_spp"/>
</dbReference>
<dbReference type="OrthoDB" id="9792586at2"/>
<dbReference type="RefSeq" id="WP_144228665.1">
    <property type="nucleotide sequence ID" value="NZ_CBCRVV010000003.1"/>
</dbReference>
<comment type="caution">
    <text evidence="1">The sequence shown here is derived from an EMBL/GenBank/DDBJ whole genome shotgun (WGS) entry which is preliminary data.</text>
</comment>
<dbReference type="Proteomes" id="UP000315648">
    <property type="component" value="Unassembled WGS sequence"/>
</dbReference>
<dbReference type="InterPro" id="IPR029063">
    <property type="entry name" value="SAM-dependent_MTases_sf"/>
</dbReference>
<dbReference type="Gene3D" id="3.40.50.150">
    <property type="entry name" value="Vaccinia Virus protein VP39"/>
    <property type="match status" value="1"/>
</dbReference>
<dbReference type="AlphaFoldDB" id="A0A556QNW0"/>
<name>A0A556QNW0_9BACT</name>
<dbReference type="EMBL" id="VMBG01000001">
    <property type="protein sequence ID" value="TSJ78324.1"/>
    <property type="molecule type" value="Genomic_DNA"/>
</dbReference>
<proteinExistence type="predicted"/>
<keyword evidence="2" id="KW-1185">Reference proteome</keyword>
<dbReference type="Pfam" id="PF03269">
    <property type="entry name" value="DUF268"/>
    <property type="match status" value="1"/>
</dbReference>
<evidence type="ECO:0000313" key="1">
    <source>
        <dbReference type="EMBL" id="TSJ78324.1"/>
    </source>
</evidence>
<protein>
    <submittedName>
        <fullName evidence="1">DUF268 domain-containing protein</fullName>
    </submittedName>
</protein>